<reference evidence="3" key="1">
    <citation type="journal article" date="2019" name="Int. J. Syst. Evol. Microbiol.">
        <title>The Global Catalogue of Microorganisms (GCM) 10K type strain sequencing project: providing services to taxonomists for standard genome sequencing and annotation.</title>
        <authorList>
            <consortium name="The Broad Institute Genomics Platform"/>
            <consortium name="The Broad Institute Genome Sequencing Center for Infectious Disease"/>
            <person name="Wu L."/>
            <person name="Ma J."/>
        </authorList>
    </citation>
    <scope>NUCLEOTIDE SEQUENCE [LARGE SCALE GENOMIC DNA]</scope>
    <source>
        <strain evidence="3">CCUG 59858</strain>
    </source>
</reference>
<accession>A0ABV8CHP4</accession>
<proteinExistence type="predicted"/>
<gene>
    <name evidence="2" type="ORF">ACFORL_11155</name>
</gene>
<dbReference type="EMBL" id="JBHSAB010000026">
    <property type="protein sequence ID" value="MFC3909627.1"/>
    <property type="molecule type" value="Genomic_DNA"/>
</dbReference>
<evidence type="ECO:0000313" key="3">
    <source>
        <dbReference type="Proteomes" id="UP001595758"/>
    </source>
</evidence>
<evidence type="ECO:0000313" key="2">
    <source>
        <dbReference type="EMBL" id="MFC3909627.1"/>
    </source>
</evidence>
<evidence type="ECO:0000259" key="1">
    <source>
        <dbReference type="PROSITE" id="PS50801"/>
    </source>
</evidence>
<sequence length="95" mass="10472">MISQPFTLSGEMTFLTVKSDRARLLDYCKSLRGLTLSLNLGAVTHCDSAGLAFLIEAKRLARKYKKTCRIEQMPDSVKALAEFCGVEKILTSDGV</sequence>
<dbReference type="Pfam" id="PF13466">
    <property type="entry name" value="STAS_2"/>
    <property type="match status" value="1"/>
</dbReference>
<dbReference type="Proteomes" id="UP001595758">
    <property type="component" value="Unassembled WGS sequence"/>
</dbReference>
<dbReference type="InterPro" id="IPR036513">
    <property type="entry name" value="STAS_dom_sf"/>
</dbReference>
<dbReference type="Gene3D" id="3.30.750.24">
    <property type="entry name" value="STAS domain"/>
    <property type="match status" value="1"/>
</dbReference>
<protein>
    <submittedName>
        <fullName evidence="2">Lipid asymmetry maintenance protein MlaB</fullName>
    </submittedName>
</protein>
<name>A0ABV8CHP4_9GAMM</name>
<comment type="caution">
    <text evidence="2">The sequence shown here is derived from an EMBL/GenBank/DDBJ whole genome shotgun (WGS) entry which is preliminary data.</text>
</comment>
<dbReference type="SUPFAM" id="SSF52091">
    <property type="entry name" value="SpoIIaa-like"/>
    <property type="match status" value="1"/>
</dbReference>
<dbReference type="InterPro" id="IPR058548">
    <property type="entry name" value="MlaB-like_STAS"/>
</dbReference>
<organism evidence="2 3">
    <name type="scientific">Legionella dresdenensis</name>
    <dbReference type="NCBI Taxonomy" id="450200"/>
    <lineage>
        <taxon>Bacteria</taxon>
        <taxon>Pseudomonadati</taxon>
        <taxon>Pseudomonadota</taxon>
        <taxon>Gammaproteobacteria</taxon>
        <taxon>Legionellales</taxon>
        <taxon>Legionellaceae</taxon>
        <taxon>Legionella</taxon>
    </lineage>
</organism>
<dbReference type="CDD" id="cd07043">
    <property type="entry name" value="STAS_anti-anti-sigma_factors"/>
    <property type="match status" value="1"/>
</dbReference>
<feature type="domain" description="STAS" evidence="1">
    <location>
        <begin position="6"/>
        <end position="95"/>
    </location>
</feature>
<dbReference type="InterPro" id="IPR002645">
    <property type="entry name" value="STAS_dom"/>
</dbReference>
<keyword evidence="3" id="KW-1185">Reference proteome</keyword>
<dbReference type="RefSeq" id="WP_382344022.1">
    <property type="nucleotide sequence ID" value="NZ_JBHSAB010000026.1"/>
</dbReference>
<dbReference type="PROSITE" id="PS50801">
    <property type="entry name" value="STAS"/>
    <property type="match status" value="1"/>
</dbReference>